<proteinExistence type="evidence at transcript level"/>
<evidence type="ECO:0000256" key="2">
    <source>
        <dbReference type="ARBA" id="ARBA00022475"/>
    </source>
</evidence>
<evidence type="ECO:0000313" key="11">
    <source>
        <dbReference type="EMBL" id="QKN21124.1"/>
    </source>
</evidence>
<dbReference type="EMBL" id="MT474412">
    <property type="protein sequence ID" value="QKN21124.1"/>
    <property type="molecule type" value="mRNA"/>
</dbReference>
<dbReference type="GO" id="GO:0004984">
    <property type="term" value="F:olfactory receptor activity"/>
    <property type="evidence" value="ECO:0007669"/>
    <property type="project" value="InterPro"/>
</dbReference>
<evidence type="ECO:0000256" key="6">
    <source>
        <dbReference type="ARBA" id="ARBA00022989"/>
    </source>
</evidence>
<dbReference type="PANTHER" id="PTHR21137:SF35">
    <property type="entry name" value="ODORANT RECEPTOR 19A-RELATED"/>
    <property type="match status" value="1"/>
</dbReference>
<evidence type="ECO:0000256" key="1">
    <source>
        <dbReference type="ARBA" id="ARBA00004651"/>
    </source>
</evidence>
<sequence>MQRLSELLYERVESDCETNKPFKLLFYFWTWIGIKSKPRGFLSTLHMVCVWIMFFFTPFLATVGFIRKWKVSTVTECLSTLQAFINAIAASAKAFAVLMYFKRIKNVEPIMKDLDERYKKPHERQQISDCVAACTRLYASIWFIYYLYGNMSILTAIVLHKQPFGGWYPFLDVIPNPTVHFYSCFIFETCYMYLLLTAQYLNDLFPTLYMRTIRTHIQLLRERVSQVGADPDMSDEEKHQQLIDCIDIHQQILKVVNIVGSICSPTIFIQFSVVAIVHCICMVNIFIFADNLNLMITIIYYITVAMEILPTCYEASTLEMESSKLPVSIFHSNWLALDMRGRKLIIFFIRRAQVDVSFVAMQMFKINLQTYLVIAKFSFTLYTFVNEMGFGQNIKDLME</sequence>
<evidence type="ECO:0000256" key="5">
    <source>
        <dbReference type="ARBA" id="ARBA00022725"/>
    </source>
</evidence>
<organism evidence="11">
    <name type="scientific">Zeugodacus cucurbitae</name>
    <name type="common">Melon fruit fly</name>
    <name type="synonym">Bactrocera cucurbitae</name>
    <dbReference type="NCBI Taxonomy" id="28588"/>
    <lineage>
        <taxon>Eukaryota</taxon>
        <taxon>Metazoa</taxon>
        <taxon>Ecdysozoa</taxon>
        <taxon>Arthropoda</taxon>
        <taxon>Hexapoda</taxon>
        <taxon>Insecta</taxon>
        <taxon>Pterygota</taxon>
        <taxon>Neoptera</taxon>
        <taxon>Endopterygota</taxon>
        <taxon>Diptera</taxon>
        <taxon>Brachycera</taxon>
        <taxon>Muscomorpha</taxon>
        <taxon>Tephritoidea</taxon>
        <taxon>Tephritidae</taxon>
        <taxon>Zeugodacus</taxon>
        <taxon>Zeugodacus</taxon>
    </lineage>
</organism>
<feature type="transmembrane region" description="Helical" evidence="10">
    <location>
        <begin position="81"/>
        <end position="101"/>
    </location>
</feature>
<protein>
    <recommendedName>
        <fullName evidence="10">Odorant receptor</fullName>
    </recommendedName>
</protein>
<keyword evidence="2" id="KW-1003">Cell membrane</keyword>
<keyword evidence="9 10" id="KW-0807">Transducer</keyword>
<dbReference type="PANTHER" id="PTHR21137">
    <property type="entry name" value="ODORANT RECEPTOR"/>
    <property type="match status" value="1"/>
</dbReference>
<evidence type="ECO:0000256" key="7">
    <source>
        <dbReference type="ARBA" id="ARBA00023136"/>
    </source>
</evidence>
<comment type="similarity">
    <text evidence="10">Belongs to the insect chemoreceptor superfamily. Heteromeric odorant receptor channel (TC 1.A.69) family.</text>
</comment>
<dbReference type="InterPro" id="IPR004117">
    <property type="entry name" value="7tm6_olfct_rcpt"/>
</dbReference>
<dbReference type="Pfam" id="PF02949">
    <property type="entry name" value="7tm_6"/>
    <property type="match status" value="1"/>
</dbReference>
<evidence type="ECO:0000256" key="4">
    <source>
        <dbReference type="ARBA" id="ARBA00022692"/>
    </source>
</evidence>
<keyword evidence="5 10" id="KW-0552">Olfaction</keyword>
<name>A0A6M9TYE7_ZEUCU</name>
<dbReference type="AlphaFoldDB" id="A0A6M9TYE7"/>
<comment type="caution">
    <text evidence="10">Lacks conserved residue(s) required for the propagation of feature annotation.</text>
</comment>
<feature type="transmembrane region" description="Helical" evidence="10">
    <location>
        <begin position="179"/>
        <end position="201"/>
    </location>
</feature>
<gene>
    <name evidence="11" type="primary">OR7a.3</name>
</gene>
<keyword evidence="7 10" id="KW-0472">Membrane</keyword>
<dbReference type="GO" id="GO:0005549">
    <property type="term" value="F:odorant binding"/>
    <property type="evidence" value="ECO:0007669"/>
    <property type="project" value="InterPro"/>
</dbReference>
<evidence type="ECO:0000256" key="10">
    <source>
        <dbReference type="RuleBase" id="RU351113"/>
    </source>
</evidence>
<feature type="transmembrane region" description="Helical" evidence="10">
    <location>
        <begin position="137"/>
        <end position="159"/>
    </location>
</feature>
<dbReference type="GO" id="GO:0007165">
    <property type="term" value="P:signal transduction"/>
    <property type="evidence" value="ECO:0007669"/>
    <property type="project" value="UniProtKB-KW"/>
</dbReference>
<keyword evidence="6 10" id="KW-1133">Transmembrane helix</keyword>
<keyword evidence="3 10" id="KW-0716">Sensory transduction</keyword>
<feature type="transmembrane region" description="Helical" evidence="10">
    <location>
        <begin position="41"/>
        <end position="61"/>
    </location>
</feature>
<keyword evidence="4 10" id="KW-0812">Transmembrane</keyword>
<evidence type="ECO:0000256" key="9">
    <source>
        <dbReference type="ARBA" id="ARBA00023224"/>
    </source>
</evidence>
<accession>A0A6M9TYE7</accession>
<reference evidence="11" key="1">
    <citation type="journal article" date="2020" name="Mol. Phylogenet. Evol.">
        <title>Analyses of chemosensory genes provide insight into the evolution of behavioral differences to phytochemicals in Bactrocera species.</title>
        <authorList>
            <person name="Wu Z."/>
            <person name="Cui Y."/>
            <person name="Ma J."/>
            <person name="Qu M."/>
            <person name="Lin J."/>
        </authorList>
    </citation>
    <scope>NUCLEOTIDE SEQUENCE</scope>
</reference>
<evidence type="ECO:0000256" key="8">
    <source>
        <dbReference type="ARBA" id="ARBA00023170"/>
    </source>
</evidence>
<comment type="subcellular location">
    <subcellularLocation>
        <location evidence="1 10">Cell membrane</location>
        <topology evidence="1 10">Multi-pass membrane protein</topology>
    </subcellularLocation>
</comment>
<evidence type="ECO:0000256" key="3">
    <source>
        <dbReference type="ARBA" id="ARBA00022606"/>
    </source>
</evidence>
<dbReference type="GO" id="GO:0005886">
    <property type="term" value="C:plasma membrane"/>
    <property type="evidence" value="ECO:0007669"/>
    <property type="project" value="UniProtKB-SubCell"/>
</dbReference>
<keyword evidence="8 10" id="KW-0675">Receptor</keyword>